<gene>
    <name evidence="1" type="ORF">NPIL_267091</name>
</gene>
<comment type="caution">
    <text evidence="1">The sequence shown here is derived from an EMBL/GenBank/DDBJ whole genome shotgun (WGS) entry which is preliminary data.</text>
</comment>
<proteinExistence type="predicted"/>
<organism evidence="1 2">
    <name type="scientific">Nephila pilipes</name>
    <name type="common">Giant wood spider</name>
    <name type="synonym">Nephila maculata</name>
    <dbReference type="NCBI Taxonomy" id="299642"/>
    <lineage>
        <taxon>Eukaryota</taxon>
        <taxon>Metazoa</taxon>
        <taxon>Ecdysozoa</taxon>
        <taxon>Arthropoda</taxon>
        <taxon>Chelicerata</taxon>
        <taxon>Arachnida</taxon>
        <taxon>Araneae</taxon>
        <taxon>Araneomorphae</taxon>
        <taxon>Entelegynae</taxon>
        <taxon>Araneoidea</taxon>
        <taxon>Nephilidae</taxon>
        <taxon>Nephila</taxon>
    </lineage>
</organism>
<evidence type="ECO:0000313" key="1">
    <source>
        <dbReference type="EMBL" id="GFU00466.1"/>
    </source>
</evidence>
<sequence length="98" mass="11492">MHIPVELSFADDYVESKGNAHKEWMLNPIKIPHEIRPTLIPLIFFEIPRPCYGYIFLTFNHFQREWMELRVANCFIGGKTPGSFYDEGSLHGKHDRSL</sequence>
<evidence type="ECO:0000313" key="2">
    <source>
        <dbReference type="Proteomes" id="UP000887013"/>
    </source>
</evidence>
<dbReference type="Proteomes" id="UP000887013">
    <property type="component" value="Unassembled WGS sequence"/>
</dbReference>
<accession>A0A8X6U7M0</accession>
<protein>
    <submittedName>
        <fullName evidence="1">Uncharacterized protein</fullName>
    </submittedName>
</protein>
<dbReference type="AlphaFoldDB" id="A0A8X6U7M0"/>
<reference evidence="1" key="1">
    <citation type="submission" date="2020-08" db="EMBL/GenBank/DDBJ databases">
        <title>Multicomponent nature underlies the extraordinary mechanical properties of spider dragline silk.</title>
        <authorList>
            <person name="Kono N."/>
            <person name="Nakamura H."/>
            <person name="Mori M."/>
            <person name="Yoshida Y."/>
            <person name="Ohtoshi R."/>
            <person name="Malay A.D."/>
            <person name="Moran D.A.P."/>
            <person name="Tomita M."/>
            <person name="Numata K."/>
            <person name="Arakawa K."/>
        </authorList>
    </citation>
    <scope>NUCLEOTIDE SEQUENCE</scope>
</reference>
<keyword evidence="2" id="KW-1185">Reference proteome</keyword>
<dbReference type="EMBL" id="BMAW01027093">
    <property type="protein sequence ID" value="GFU00466.1"/>
    <property type="molecule type" value="Genomic_DNA"/>
</dbReference>
<name>A0A8X6U7M0_NEPPI</name>